<evidence type="ECO:0000313" key="3">
    <source>
        <dbReference type="Proteomes" id="UP001231189"/>
    </source>
</evidence>
<dbReference type="EMBL" id="JAUUTY010000004">
    <property type="protein sequence ID" value="KAK1645227.1"/>
    <property type="molecule type" value="Genomic_DNA"/>
</dbReference>
<gene>
    <name evidence="2" type="ORF">QYE76_063032</name>
</gene>
<reference evidence="2" key="1">
    <citation type="submission" date="2023-07" db="EMBL/GenBank/DDBJ databases">
        <title>A chromosome-level genome assembly of Lolium multiflorum.</title>
        <authorList>
            <person name="Chen Y."/>
            <person name="Copetti D."/>
            <person name="Kolliker R."/>
            <person name="Studer B."/>
        </authorList>
    </citation>
    <scope>NUCLEOTIDE SEQUENCE</scope>
    <source>
        <strain evidence="2">02402/16</strain>
        <tissue evidence="2">Leaf</tissue>
    </source>
</reference>
<name>A0AAD8W8Y5_LOLMU</name>
<organism evidence="2 3">
    <name type="scientific">Lolium multiflorum</name>
    <name type="common">Italian ryegrass</name>
    <name type="synonym">Lolium perenne subsp. multiflorum</name>
    <dbReference type="NCBI Taxonomy" id="4521"/>
    <lineage>
        <taxon>Eukaryota</taxon>
        <taxon>Viridiplantae</taxon>
        <taxon>Streptophyta</taxon>
        <taxon>Embryophyta</taxon>
        <taxon>Tracheophyta</taxon>
        <taxon>Spermatophyta</taxon>
        <taxon>Magnoliopsida</taxon>
        <taxon>Liliopsida</taxon>
        <taxon>Poales</taxon>
        <taxon>Poaceae</taxon>
        <taxon>BOP clade</taxon>
        <taxon>Pooideae</taxon>
        <taxon>Poodae</taxon>
        <taxon>Poeae</taxon>
        <taxon>Poeae Chloroplast Group 2 (Poeae type)</taxon>
        <taxon>Loliodinae</taxon>
        <taxon>Loliinae</taxon>
        <taxon>Lolium</taxon>
    </lineage>
</organism>
<keyword evidence="3" id="KW-1185">Reference proteome</keyword>
<evidence type="ECO:0000313" key="2">
    <source>
        <dbReference type="EMBL" id="KAK1645227.1"/>
    </source>
</evidence>
<dbReference type="AlphaFoldDB" id="A0AAD8W8Y5"/>
<sequence>MDRVGQNRGPKPRCIPKADGRGIRDNPNLAQIWSRFAWLRMAHILTCPPARLPGPPVGGRVKLNVEGEGDCPYPVPTPDSTPHARSSSSFRAAIAPKREFEPSTNDHEAGSSRRAVPTALDMGPLMRDRIYGIVVVQIFWEAGAPMSWGDVHLPHGWQPSPDKVQVPPIPPPAVPTWRRSSGGARSGRRTSGRTPPTATQVPTGTCAPQAQPEKDGDPELRAALAASREVNDLEELAKWLHLAEVLRASALEEWARKAKEDVDAWAFLAMARRQEEAMRQATLWEEEEHLAALRHEAEVQAAMVEQLQKEAARLARLRRPVSPPNPHSAWERA</sequence>
<feature type="region of interest" description="Disordered" evidence="1">
    <location>
        <begin position="172"/>
        <end position="216"/>
    </location>
</feature>
<evidence type="ECO:0000256" key="1">
    <source>
        <dbReference type="SAM" id="MobiDB-lite"/>
    </source>
</evidence>
<accession>A0AAD8W8Y5</accession>
<dbReference type="Proteomes" id="UP001231189">
    <property type="component" value="Unassembled WGS sequence"/>
</dbReference>
<protein>
    <submittedName>
        <fullName evidence="2">Uncharacterized protein</fullName>
    </submittedName>
</protein>
<proteinExistence type="predicted"/>
<comment type="caution">
    <text evidence="2">The sequence shown here is derived from an EMBL/GenBank/DDBJ whole genome shotgun (WGS) entry which is preliminary data.</text>
</comment>
<feature type="region of interest" description="Disordered" evidence="1">
    <location>
        <begin position="1"/>
        <end position="25"/>
    </location>
</feature>